<evidence type="ECO:0000256" key="2">
    <source>
        <dbReference type="ARBA" id="ARBA00022679"/>
    </source>
</evidence>
<dbReference type="EMBL" id="AJWZ01000207">
    <property type="protein sequence ID" value="EKC77563.1"/>
    <property type="molecule type" value="Genomic_DNA"/>
</dbReference>
<evidence type="ECO:0000256" key="3">
    <source>
        <dbReference type="ARBA" id="ARBA00022898"/>
    </source>
</evidence>
<dbReference type="GO" id="GO:0071269">
    <property type="term" value="P:L-homocysteine biosynthetic process"/>
    <property type="evidence" value="ECO:0007669"/>
    <property type="project" value="TreeGrafter"/>
</dbReference>
<gene>
    <name evidence="4" type="ORF">OBE_00292</name>
</gene>
<dbReference type="SUPFAM" id="SSF53383">
    <property type="entry name" value="PLP-dependent transferases"/>
    <property type="match status" value="1"/>
</dbReference>
<dbReference type="GO" id="GO:0019346">
    <property type="term" value="P:transsulfuration"/>
    <property type="evidence" value="ECO:0007669"/>
    <property type="project" value="InterPro"/>
</dbReference>
<dbReference type="InterPro" id="IPR000277">
    <property type="entry name" value="Cys/Met-Metab_PyrdxlP-dep_enz"/>
</dbReference>
<dbReference type="Gene3D" id="3.40.640.10">
    <property type="entry name" value="Type I PLP-dependent aspartate aminotransferase-like (Major domain)"/>
    <property type="match status" value="1"/>
</dbReference>
<dbReference type="PANTHER" id="PTHR43797:SF2">
    <property type="entry name" value="HOMOCYSTEINE_CYSTEINE SYNTHASE"/>
    <property type="match status" value="1"/>
</dbReference>
<evidence type="ECO:0000256" key="1">
    <source>
        <dbReference type="ARBA" id="ARBA00001933"/>
    </source>
</evidence>
<dbReference type="PANTHER" id="PTHR43797">
    <property type="entry name" value="HOMOCYSTEINE/CYSTEINE SYNTHASE"/>
    <property type="match status" value="1"/>
</dbReference>
<dbReference type="GO" id="GO:0003961">
    <property type="term" value="F:O-acetylhomoserine aminocarboxypropyltransferase activity"/>
    <property type="evidence" value="ECO:0007669"/>
    <property type="project" value="TreeGrafter"/>
</dbReference>
<dbReference type="InterPro" id="IPR015424">
    <property type="entry name" value="PyrdxlP-dep_Trfase"/>
</dbReference>
<dbReference type="AlphaFoldDB" id="K1U5M5"/>
<proteinExistence type="predicted"/>
<dbReference type="GO" id="GO:0004124">
    <property type="term" value="F:cysteine synthase activity"/>
    <property type="evidence" value="ECO:0007669"/>
    <property type="project" value="TreeGrafter"/>
</dbReference>
<accession>K1U5M5</accession>
<organism evidence="4">
    <name type="scientific">human gut metagenome</name>
    <dbReference type="NCBI Taxonomy" id="408170"/>
    <lineage>
        <taxon>unclassified sequences</taxon>
        <taxon>metagenomes</taxon>
        <taxon>organismal metagenomes</taxon>
    </lineage>
</organism>
<sequence>MYNRVFNADVKGRIKMNSYSIETLAVHAGYETDEATMSVTPPLYETNAYVFKDAEHARTLFELKEPGNIYSRLQNPTCDILERKVTAMDGGVAALSFASGHAAIFNTIINLCSEGDELVSSINIYGGAINLLGITLKRMGITVKFVDPDDLSAWENAVTDKTRLFFTELIGNPNANVADIEEIGKIAHKHGIPFVVDSTFHNTLSLQTYRVGRRPCYPLRNKFWAVTAV</sequence>
<dbReference type="GO" id="GO:0030170">
    <property type="term" value="F:pyridoxal phosphate binding"/>
    <property type="evidence" value="ECO:0007669"/>
    <property type="project" value="InterPro"/>
</dbReference>
<keyword evidence="2" id="KW-0808">Transferase</keyword>
<name>K1U5M5_9ZZZZ</name>
<comment type="cofactor">
    <cofactor evidence="1">
        <name>pyridoxal 5'-phosphate</name>
        <dbReference type="ChEBI" id="CHEBI:597326"/>
    </cofactor>
</comment>
<dbReference type="InterPro" id="IPR015421">
    <property type="entry name" value="PyrdxlP-dep_Trfase_major"/>
</dbReference>
<dbReference type="Pfam" id="PF01053">
    <property type="entry name" value="Cys_Met_Meta_PP"/>
    <property type="match status" value="1"/>
</dbReference>
<dbReference type="GO" id="GO:0006535">
    <property type="term" value="P:cysteine biosynthetic process from serine"/>
    <property type="evidence" value="ECO:0007669"/>
    <property type="project" value="TreeGrafter"/>
</dbReference>
<evidence type="ECO:0000313" key="4">
    <source>
        <dbReference type="EMBL" id="EKC77563.1"/>
    </source>
</evidence>
<comment type="caution">
    <text evidence="4">The sequence shown here is derived from an EMBL/GenBank/DDBJ whole genome shotgun (WGS) entry which is preliminary data.</text>
</comment>
<keyword evidence="3" id="KW-0663">Pyridoxal phosphate</keyword>
<protein>
    <submittedName>
        <fullName evidence="4">Cys/Met metabolism, pyridoxal phosphate-dependent enzyme</fullName>
    </submittedName>
</protein>
<dbReference type="GO" id="GO:0005737">
    <property type="term" value="C:cytoplasm"/>
    <property type="evidence" value="ECO:0007669"/>
    <property type="project" value="TreeGrafter"/>
</dbReference>
<reference evidence="4" key="1">
    <citation type="journal article" date="2013" name="Environ. Microbiol.">
        <title>Microbiota from the distal guts of lean and obese adolescents exhibit partial functional redundancy besides clear differences in community structure.</title>
        <authorList>
            <person name="Ferrer M."/>
            <person name="Ruiz A."/>
            <person name="Lanza F."/>
            <person name="Haange S.B."/>
            <person name="Oberbach A."/>
            <person name="Till H."/>
            <person name="Bargiela R."/>
            <person name="Campoy C."/>
            <person name="Segura M.T."/>
            <person name="Richter M."/>
            <person name="von Bergen M."/>
            <person name="Seifert J."/>
            <person name="Suarez A."/>
        </authorList>
    </citation>
    <scope>NUCLEOTIDE SEQUENCE</scope>
</reference>
<dbReference type="InterPro" id="IPR006235">
    <property type="entry name" value="OAc-hSer/O-AcSer_sulfhydrylase"/>
</dbReference>